<dbReference type="GO" id="GO:0006357">
    <property type="term" value="P:regulation of transcription by RNA polymerase II"/>
    <property type="evidence" value="ECO:0007669"/>
    <property type="project" value="TreeGrafter"/>
</dbReference>
<evidence type="ECO:0000256" key="1">
    <source>
        <dbReference type="SAM" id="MobiDB-lite"/>
    </source>
</evidence>
<feature type="region of interest" description="Disordered" evidence="1">
    <location>
        <begin position="271"/>
        <end position="303"/>
    </location>
</feature>
<dbReference type="PROSITE" id="PS51029">
    <property type="entry name" value="MADF"/>
    <property type="match status" value="1"/>
</dbReference>
<feature type="region of interest" description="Disordered" evidence="1">
    <location>
        <begin position="141"/>
        <end position="188"/>
    </location>
</feature>
<keyword evidence="4" id="KW-1185">Reference proteome</keyword>
<evidence type="ECO:0000313" key="4">
    <source>
        <dbReference type="Proteomes" id="UP000008792"/>
    </source>
</evidence>
<dbReference type="FunCoup" id="B4M4M8">
    <property type="interactions" value="100"/>
</dbReference>
<dbReference type="InParanoid" id="B4M4M8"/>
<evidence type="ECO:0000259" key="2">
    <source>
        <dbReference type="PROSITE" id="PS51029"/>
    </source>
</evidence>
<dbReference type="STRING" id="7244.B4M4M8"/>
<dbReference type="EMBL" id="CH940652">
    <property type="protein sequence ID" value="EDW59589.2"/>
    <property type="molecule type" value="Genomic_DNA"/>
</dbReference>
<organism evidence="3 4">
    <name type="scientific">Drosophila virilis</name>
    <name type="common">Fruit fly</name>
    <dbReference type="NCBI Taxonomy" id="7244"/>
    <lineage>
        <taxon>Eukaryota</taxon>
        <taxon>Metazoa</taxon>
        <taxon>Ecdysozoa</taxon>
        <taxon>Arthropoda</taxon>
        <taxon>Hexapoda</taxon>
        <taxon>Insecta</taxon>
        <taxon>Pterygota</taxon>
        <taxon>Neoptera</taxon>
        <taxon>Endopterygota</taxon>
        <taxon>Diptera</taxon>
        <taxon>Brachycera</taxon>
        <taxon>Muscomorpha</taxon>
        <taxon>Ephydroidea</taxon>
        <taxon>Drosophilidae</taxon>
        <taxon>Drosophila</taxon>
    </lineage>
</organism>
<gene>
    <name evidence="3" type="primary">Dvir\GJ10970</name>
    <name evidence="3" type="ORF">Dvir_GJ10970</name>
</gene>
<dbReference type="HOGENOM" id="CLU_767844_0_0_1"/>
<dbReference type="AlphaFoldDB" id="B4M4M8"/>
<dbReference type="InterPro" id="IPR039353">
    <property type="entry name" value="TF_Adf1"/>
</dbReference>
<dbReference type="PANTHER" id="PTHR12243">
    <property type="entry name" value="MADF DOMAIN TRANSCRIPTION FACTOR"/>
    <property type="match status" value="1"/>
</dbReference>
<feature type="compositionally biased region" description="Low complexity" evidence="1">
    <location>
        <begin position="294"/>
        <end position="303"/>
    </location>
</feature>
<accession>B4M4M8</accession>
<dbReference type="Proteomes" id="UP000008792">
    <property type="component" value="Unassembled WGS sequence"/>
</dbReference>
<dbReference type="KEGG" id="dvi:6632755"/>
<feature type="compositionally biased region" description="Acidic residues" evidence="1">
    <location>
        <begin position="150"/>
        <end position="164"/>
    </location>
</feature>
<dbReference type="InterPro" id="IPR006578">
    <property type="entry name" value="MADF-dom"/>
</dbReference>
<feature type="compositionally biased region" description="Basic and acidic residues" evidence="1">
    <location>
        <begin position="277"/>
        <end position="292"/>
    </location>
</feature>
<dbReference type="PANTHER" id="PTHR12243:SF69">
    <property type="entry name" value="SI:CH73-59F11.3"/>
    <property type="match status" value="1"/>
</dbReference>
<dbReference type="GO" id="GO:0005667">
    <property type="term" value="C:transcription regulator complex"/>
    <property type="evidence" value="ECO:0007669"/>
    <property type="project" value="TreeGrafter"/>
</dbReference>
<dbReference type="Pfam" id="PF10545">
    <property type="entry name" value="MADF_DNA_bdg"/>
    <property type="match status" value="1"/>
</dbReference>
<dbReference type="OrthoDB" id="7408914at2759"/>
<sequence length="376" mass="42242">MDNRPELSILKMERASSPLLQANLSLPVHQPKGRGRPRASYAQTGEFDLGLIREFRSRPALYDRSNKRFKDKIHVAQLWMQISHKLGYDVSILRERMITLRNRYNIEKRRVENNSLSISGSQWPLFENLSFLSEHIRSRRSYKTQSKSLDEEDDEEAFDVDDGNSESNGPAKGIKHELEPDYEDGEDFDCDGGPLPVTTMLSIPHSTPTNGSNTISASSNNINNINNVNNNNNNSSNNNINNNNNNNMLNGKAALPMANCRQPELLLRVAKPKRAPQAHEEEPPAAKRRGDGHSASAPATSAATTNTTITAITTYPKFRAFGEFVSHSLNELPHAISMRLLEKFTRELVQATIANEHSQTQKRESMEPSSMDEMDD</sequence>
<name>B4M4M8_DROVI</name>
<evidence type="ECO:0000313" key="3">
    <source>
        <dbReference type="EMBL" id="EDW59589.2"/>
    </source>
</evidence>
<dbReference type="GO" id="GO:0005634">
    <property type="term" value="C:nucleus"/>
    <property type="evidence" value="ECO:0007669"/>
    <property type="project" value="TreeGrafter"/>
</dbReference>
<reference evidence="3 4" key="1">
    <citation type="journal article" date="2007" name="Nature">
        <title>Evolution of genes and genomes on the Drosophila phylogeny.</title>
        <authorList>
            <consortium name="Drosophila 12 Genomes Consortium"/>
            <person name="Clark A.G."/>
            <person name="Eisen M.B."/>
            <person name="Smith D.R."/>
            <person name="Bergman C.M."/>
            <person name="Oliver B."/>
            <person name="Markow T.A."/>
            <person name="Kaufman T.C."/>
            <person name="Kellis M."/>
            <person name="Gelbart W."/>
            <person name="Iyer V.N."/>
            <person name="Pollard D.A."/>
            <person name="Sackton T.B."/>
            <person name="Larracuente A.M."/>
            <person name="Singh N.D."/>
            <person name="Abad J.P."/>
            <person name="Abt D.N."/>
            <person name="Adryan B."/>
            <person name="Aguade M."/>
            <person name="Akashi H."/>
            <person name="Anderson W.W."/>
            <person name="Aquadro C.F."/>
            <person name="Ardell D.H."/>
            <person name="Arguello R."/>
            <person name="Artieri C.G."/>
            <person name="Barbash D.A."/>
            <person name="Barker D."/>
            <person name="Barsanti P."/>
            <person name="Batterham P."/>
            <person name="Batzoglou S."/>
            <person name="Begun D."/>
            <person name="Bhutkar A."/>
            <person name="Blanco E."/>
            <person name="Bosak S.A."/>
            <person name="Bradley R.K."/>
            <person name="Brand A.D."/>
            <person name="Brent M.R."/>
            <person name="Brooks A.N."/>
            <person name="Brown R.H."/>
            <person name="Butlin R.K."/>
            <person name="Caggese C."/>
            <person name="Calvi B.R."/>
            <person name="Bernardo de Carvalho A."/>
            <person name="Caspi A."/>
            <person name="Castrezana S."/>
            <person name="Celniker S.E."/>
            <person name="Chang J.L."/>
            <person name="Chapple C."/>
            <person name="Chatterji S."/>
            <person name="Chinwalla A."/>
            <person name="Civetta A."/>
            <person name="Clifton S.W."/>
            <person name="Comeron J.M."/>
            <person name="Costello J.C."/>
            <person name="Coyne J.A."/>
            <person name="Daub J."/>
            <person name="David R.G."/>
            <person name="Delcher A.L."/>
            <person name="Delehaunty K."/>
            <person name="Do C.B."/>
            <person name="Ebling H."/>
            <person name="Edwards K."/>
            <person name="Eickbush T."/>
            <person name="Evans J.D."/>
            <person name="Filipski A."/>
            <person name="Findeiss S."/>
            <person name="Freyhult E."/>
            <person name="Fulton L."/>
            <person name="Fulton R."/>
            <person name="Garcia A.C."/>
            <person name="Gardiner A."/>
            <person name="Garfield D.A."/>
            <person name="Garvin B.E."/>
            <person name="Gibson G."/>
            <person name="Gilbert D."/>
            <person name="Gnerre S."/>
            <person name="Godfrey J."/>
            <person name="Good R."/>
            <person name="Gotea V."/>
            <person name="Gravely B."/>
            <person name="Greenberg A.J."/>
            <person name="Griffiths-Jones S."/>
            <person name="Gross S."/>
            <person name="Guigo R."/>
            <person name="Gustafson E.A."/>
            <person name="Haerty W."/>
            <person name="Hahn M.W."/>
            <person name="Halligan D.L."/>
            <person name="Halpern A.L."/>
            <person name="Halter G.M."/>
            <person name="Han M.V."/>
            <person name="Heger A."/>
            <person name="Hillier L."/>
            <person name="Hinrichs A.S."/>
            <person name="Holmes I."/>
            <person name="Hoskins R.A."/>
            <person name="Hubisz M.J."/>
            <person name="Hultmark D."/>
            <person name="Huntley M.A."/>
            <person name="Jaffe D.B."/>
            <person name="Jagadeeshan S."/>
            <person name="Jeck W.R."/>
            <person name="Johnson J."/>
            <person name="Jones C.D."/>
            <person name="Jordan W.C."/>
            <person name="Karpen G.H."/>
            <person name="Kataoka E."/>
            <person name="Keightley P.D."/>
            <person name="Kheradpour P."/>
            <person name="Kirkness E.F."/>
            <person name="Koerich L.B."/>
            <person name="Kristiansen K."/>
            <person name="Kudrna D."/>
            <person name="Kulathinal R.J."/>
            <person name="Kumar S."/>
            <person name="Kwok R."/>
            <person name="Lander E."/>
            <person name="Langley C.H."/>
            <person name="Lapoint R."/>
            <person name="Lazzaro B.P."/>
            <person name="Lee S.J."/>
            <person name="Levesque L."/>
            <person name="Li R."/>
            <person name="Lin C.F."/>
            <person name="Lin M.F."/>
            <person name="Lindblad-Toh K."/>
            <person name="Llopart A."/>
            <person name="Long M."/>
            <person name="Low L."/>
            <person name="Lozovsky E."/>
            <person name="Lu J."/>
            <person name="Luo M."/>
            <person name="Machado C.A."/>
            <person name="Makalowski W."/>
            <person name="Marzo M."/>
            <person name="Matsuda M."/>
            <person name="Matzkin L."/>
            <person name="McAllister B."/>
            <person name="McBride C.S."/>
            <person name="McKernan B."/>
            <person name="McKernan K."/>
            <person name="Mendez-Lago M."/>
            <person name="Minx P."/>
            <person name="Mollenhauer M.U."/>
            <person name="Montooth K."/>
            <person name="Mount S.M."/>
            <person name="Mu X."/>
            <person name="Myers E."/>
            <person name="Negre B."/>
            <person name="Newfeld S."/>
            <person name="Nielsen R."/>
            <person name="Noor M.A."/>
            <person name="O'Grady P."/>
            <person name="Pachter L."/>
            <person name="Papaceit M."/>
            <person name="Parisi M.J."/>
            <person name="Parisi M."/>
            <person name="Parts L."/>
            <person name="Pedersen J.S."/>
            <person name="Pesole G."/>
            <person name="Phillippy A.M."/>
            <person name="Ponting C.P."/>
            <person name="Pop M."/>
            <person name="Porcelli D."/>
            <person name="Powell J.R."/>
            <person name="Prohaska S."/>
            <person name="Pruitt K."/>
            <person name="Puig M."/>
            <person name="Quesneville H."/>
            <person name="Ram K.R."/>
            <person name="Rand D."/>
            <person name="Rasmussen M.D."/>
            <person name="Reed L.K."/>
            <person name="Reenan R."/>
            <person name="Reily A."/>
            <person name="Remington K.A."/>
            <person name="Rieger T.T."/>
            <person name="Ritchie M.G."/>
            <person name="Robin C."/>
            <person name="Rogers Y.H."/>
            <person name="Rohde C."/>
            <person name="Rozas J."/>
            <person name="Rubenfield M.J."/>
            <person name="Ruiz A."/>
            <person name="Russo S."/>
            <person name="Salzberg S.L."/>
            <person name="Sanchez-Gracia A."/>
            <person name="Saranga D.J."/>
            <person name="Sato H."/>
            <person name="Schaeffer S.W."/>
            <person name="Schatz M.C."/>
            <person name="Schlenke T."/>
            <person name="Schwartz R."/>
            <person name="Segarra C."/>
            <person name="Singh R.S."/>
            <person name="Sirot L."/>
            <person name="Sirota M."/>
            <person name="Sisneros N.B."/>
            <person name="Smith C.D."/>
            <person name="Smith T.F."/>
            <person name="Spieth J."/>
            <person name="Stage D.E."/>
            <person name="Stark A."/>
            <person name="Stephan W."/>
            <person name="Strausberg R.L."/>
            <person name="Strempel S."/>
            <person name="Sturgill D."/>
            <person name="Sutton G."/>
            <person name="Sutton G.G."/>
            <person name="Tao W."/>
            <person name="Teichmann S."/>
            <person name="Tobari Y.N."/>
            <person name="Tomimura Y."/>
            <person name="Tsolas J.M."/>
            <person name="Valente V.L."/>
            <person name="Venter E."/>
            <person name="Venter J.C."/>
            <person name="Vicario S."/>
            <person name="Vieira F.G."/>
            <person name="Vilella A.J."/>
            <person name="Villasante A."/>
            <person name="Walenz B."/>
            <person name="Wang J."/>
            <person name="Wasserman M."/>
            <person name="Watts T."/>
            <person name="Wilson D."/>
            <person name="Wilson R.K."/>
            <person name="Wing R.A."/>
            <person name="Wolfner M.F."/>
            <person name="Wong A."/>
            <person name="Wong G.K."/>
            <person name="Wu C.I."/>
            <person name="Wu G."/>
            <person name="Yamamoto D."/>
            <person name="Yang H.P."/>
            <person name="Yang S.P."/>
            <person name="Yorke J.A."/>
            <person name="Yoshida K."/>
            <person name="Zdobnov E."/>
            <person name="Zhang P."/>
            <person name="Zhang Y."/>
            <person name="Zimin A.V."/>
            <person name="Baldwin J."/>
            <person name="Abdouelleil A."/>
            <person name="Abdulkadir J."/>
            <person name="Abebe A."/>
            <person name="Abera B."/>
            <person name="Abreu J."/>
            <person name="Acer S.C."/>
            <person name="Aftuck L."/>
            <person name="Alexander A."/>
            <person name="An P."/>
            <person name="Anderson E."/>
            <person name="Anderson S."/>
            <person name="Arachi H."/>
            <person name="Azer M."/>
            <person name="Bachantsang P."/>
            <person name="Barry A."/>
            <person name="Bayul T."/>
            <person name="Berlin A."/>
            <person name="Bessette D."/>
            <person name="Bloom T."/>
            <person name="Blye J."/>
            <person name="Boguslavskiy L."/>
            <person name="Bonnet C."/>
            <person name="Boukhgalter B."/>
            <person name="Bourzgui I."/>
            <person name="Brown A."/>
            <person name="Cahill P."/>
            <person name="Channer S."/>
            <person name="Cheshatsang Y."/>
            <person name="Chuda L."/>
            <person name="Citroen M."/>
            <person name="Collymore A."/>
            <person name="Cooke P."/>
            <person name="Costello M."/>
            <person name="D'Aco K."/>
            <person name="Daza R."/>
            <person name="De Haan G."/>
            <person name="DeGray S."/>
            <person name="DeMaso C."/>
            <person name="Dhargay N."/>
            <person name="Dooley K."/>
            <person name="Dooley E."/>
            <person name="Doricent M."/>
            <person name="Dorje P."/>
            <person name="Dorjee K."/>
            <person name="Dupes A."/>
            <person name="Elong R."/>
            <person name="Falk J."/>
            <person name="Farina A."/>
            <person name="Faro S."/>
            <person name="Ferguson D."/>
            <person name="Fisher S."/>
            <person name="Foley C.D."/>
            <person name="Franke A."/>
            <person name="Friedrich D."/>
            <person name="Gadbois L."/>
            <person name="Gearin G."/>
            <person name="Gearin C.R."/>
            <person name="Giannoukos G."/>
            <person name="Goode T."/>
            <person name="Graham J."/>
            <person name="Grandbois E."/>
            <person name="Grewal S."/>
            <person name="Gyaltsen K."/>
            <person name="Hafez N."/>
            <person name="Hagos B."/>
            <person name="Hall J."/>
            <person name="Henson C."/>
            <person name="Hollinger A."/>
            <person name="Honan T."/>
            <person name="Huard M.D."/>
            <person name="Hughes L."/>
            <person name="Hurhula B."/>
            <person name="Husby M.E."/>
            <person name="Kamat A."/>
            <person name="Kanga B."/>
            <person name="Kashin S."/>
            <person name="Khazanovich D."/>
            <person name="Kisner P."/>
            <person name="Lance K."/>
            <person name="Lara M."/>
            <person name="Lee W."/>
            <person name="Lennon N."/>
            <person name="Letendre F."/>
            <person name="LeVine R."/>
            <person name="Lipovsky A."/>
            <person name="Liu X."/>
            <person name="Liu J."/>
            <person name="Liu S."/>
            <person name="Lokyitsang T."/>
            <person name="Lokyitsang Y."/>
            <person name="Lubonja R."/>
            <person name="Lui A."/>
            <person name="MacDonald P."/>
            <person name="Magnisalis V."/>
            <person name="Maru K."/>
            <person name="Matthews C."/>
            <person name="McCusker W."/>
            <person name="McDonough S."/>
            <person name="Mehta T."/>
            <person name="Meldrim J."/>
            <person name="Meneus L."/>
            <person name="Mihai O."/>
            <person name="Mihalev A."/>
            <person name="Mihova T."/>
            <person name="Mittelman R."/>
            <person name="Mlenga V."/>
            <person name="Montmayeur A."/>
            <person name="Mulrain L."/>
            <person name="Navidi A."/>
            <person name="Naylor J."/>
            <person name="Negash T."/>
            <person name="Nguyen T."/>
            <person name="Nguyen N."/>
            <person name="Nicol R."/>
            <person name="Norbu C."/>
            <person name="Norbu N."/>
            <person name="Novod N."/>
            <person name="O'Neill B."/>
            <person name="Osman S."/>
            <person name="Markiewicz E."/>
            <person name="Oyono O.L."/>
            <person name="Patti C."/>
            <person name="Phunkhang P."/>
            <person name="Pierre F."/>
            <person name="Priest M."/>
            <person name="Raghuraman S."/>
            <person name="Rege F."/>
            <person name="Reyes R."/>
            <person name="Rise C."/>
            <person name="Rogov P."/>
            <person name="Ross K."/>
            <person name="Ryan E."/>
            <person name="Settipalli S."/>
            <person name="Shea T."/>
            <person name="Sherpa N."/>
            <person name="Shi L."/>
            <person name="Shih D."/>
            <person name="Sparrow T."/>
            <person name="Spaulding J."/>
            <person name="Stalker J."/>
            <person name="Stange-Thomann N."/>
            <person name="Stavropoulos S."/>
            <person name="Stone C."/>
            <person name="Strader C."/>
            <person name="Tesfaye S."/>
            <person name="Thomson T."/>
            <person name="Thoulutsang Y."/>
            <person name="Thoulutsang D."/>
            <person name="Topham K."/>
            <person name="Topping I."/>
            <person name="Tsamla T."/>
            <person name="Vassiliev H."/>
            <person name="Vo A."/>
            <person name="Wangchuk T."/>
            <person name="Wangdi T."/>
            <person name="Weiand M."/>
            <person name="Wilkinson J."/>
            <person name="Wilson A."/>
            <person name="Yadav S."/>
            <person name="Young G."/>
            <person name="Yu Q."/>
            <person name="Zembek L."/>
            <person name="Zhong D."/>
            <person name="Zimmer A."/>
            <person name="Zwirko Z."/>
            <person name="Jaffe D.B."/>
            <person name="Alvarez P."/>
            <person name="Brockman W."/>
            <person name="Butler J."/>
            <person name="Chin C."/>
            <person name="Gnerre S."/>
            <person name="Grabherr M."/>
            <person name="Kleber M."/>
            <person name="Mauceli E."/>
            <person name="MacCallum I."/>
        </authorList>
    </citation>
    <scope>NUCLEOTIDE SEQUENCE [LARGE SCALE GENOMIC DNA]</scope>
    <source>
        <strain evidence="4">Tucson 15010-1051.87</strain>
    </source>
</reference>
<feature type="region of interest" description="Disordered" evidence="1">
    <location>
        <begin position="354"/>
        <end position="376"/>
    </location>
</feature>
<feature type="domain" description="MADF" evidence="2">
    <location>
        <begin position="50"/>
        <end position="137"/>
    </location>
</feature>
<dbReference type="eggNOG" id="ENOG502S26U">
    <property type="taxonomic scope" value="Eukaryota"/>
</dbReference>
<proteinExistence type="predicted"/>
<dbReference type="SMART" id="SM00595">
    <property type="entry name" value="MADF"/>
    <property type="match status" value="1"/>
</dbReference>
<protein>
    <recommendedName>
        <fullName evidence="2">MADF domain-containing protein</fullName>
    </recommendedName>
</protein>